<protein>
    <submittedName>
        <fullName evidence="3">Carbohydrate reductase-like protein</fullName>
    </submittedName>
</protein>
<feature type="domain" description="RmlD-like substrate binding" evidence="2">
    <location>
        <begin position="89"/>
        <end position="270"/>
    </location>
</feature>
<evidence type="ECO:0000256" key="1">
    <source>
        <dbReference type="SAM" id="MobiDB-lite"/>
    </source>
</evidence>
<proteinExistence type="predicted"/>
<dbReference type="OrthoDB" id="4907at2157"/>
<dbReference type="STRING" id="1230453.C453_08818"/>
<dbReference type="Gene3D" id="3.40.50.720">
    <property type="entry name" value="NAD(P)-binding Rossmann-like Domain"/>
    <property type="match status" value="2"/>
</dbReference>
<dbReference type="SUPFAM" id="SSF51735">
    <property type="entry name" value="NAD(P)-binding Rossmann-fold domains"/>
    <property type="match status" value="1"/>
</dbReference>
<dbReference type="InterPro" id="IPR036291">
    <property type="entry name" value="NAD(P)-bd_dom_sf"/>
</dbReference>
<dbReference type="EMBL" id="AOLK01000015">
    <property type="protein sequence ID" value="ELZ85905.1"/>
    <property type="molecule type" value="Genomic_DNA"/>
</dbReference>
<dbReference type="InterPro" id="IPR029903">
    <property type="entry name" value="RmlD-like-bd"/>
</dbReference>
<dbReference type="PATRIC" id="fig|1230453.4.peg.1722"/>
<sequence>MNTQADIFVVGANGYVGSAVADRLAADGASVTGTYHSTPGRWGHRQFDFWSDDPSRLAAGDCLVFASTVERDDRPLDEFEARVGALTDACSGLRFVYVSTDSVFGGESGWYSEDEPTAPRSHYGRRSARFETLVEENCTDYCIVRPSYVYGYSGGELDSRLAQTFRSLRSGEVVRYYDDYFKSPVEVNQLAAILSRVCTGGFQGTLHVGGPRMSVFEFHRRAASAFGVSPDRVEPASMPAESSLPTDTSLDSSRVAREFGLRPAPVVESLTCSSVDDVLATKSE</sequence>
<evidence type="ECO:0000259" key="2">
    <source>
        <dbReference type="Pfam" id="PF04321"/>
    </source>
</evidence>
<reference evidence="3 4" key="1">
    <citation type="journal article" date="2014" name="PLoS Genet.">
        <title>Phylogenetically driven sequencing of extremely halophilic archaea reveals strategies for static and dynamic osmo-response.</title>
        <authorList>
            <person name="Becker E.A."/>
            <person name="Seitzer P.M."/>
            <person name="Tritt A."/>
            <person name="Larsen D."/>
            <person name="Krusor M."/>
            <person name="Yao A.I."/>
            <person name="Wu D."/>
            <person name="Madern D."/>
            <person name="Eisen J.A."/>
            <person name="Darling A.E."/>
            <person name="Facciotti M.T."/>
        </authorList>
    </citation>
    <scope>NUCLEOTIDE SEQUENCE [LARGE SCALE GENOMIC DNA]</scope>
    <source>
        <strain evidence="3 4">ATCC BAA-1513</strain>
    </source>
</reference>
<comment type="caution">
    <text evidence="3">The sequence shown here is derived from an EMBL/GenBank/DDBJ whole genome shotgun (WGS) entry which is preliminary data.</text>
</comment>
<dbReference type="RefSeq" id="WP_008323919.1">
    <property type="nucleotide sequence ID" value="NZ_AOLK01000015.1"/>
</dbReference>
<dbReference type="Proteomes" id="UP000011612">
    <property type="component" value="Unassembled WGS sequence"/>
</dbReference>
<dbReference type="PANTHER" id="PTHR43242">
    <property type="entry name" value="NAD(P)-BINDING ROSSMANN-FOLD SUPERFAMILY PROTEIN"/>
    <property type="match status" value="1"/>
</dbReference>
<evidence type="ECO:0000313" key="4">
    <source>
        <dbReference type="Proteomes" id="UP000011612"/>
    </source>
</evidence>
<keyword evidence="4" id="KW-1185">Reference proteome</keyword>
<dbReference type="Pfam" id="PF04321">
    <property type="entry name" value="RmlD_sub_bind"/>
    <property type="match status" value="1"/>
</dbReference>
<organism evidence="3 4">
    <name type="scientific">Haloferax elongans ATCC BAA-1513</name>
    <dbReference type="NCBI Taxonomy" id="1230453"/>
    <lineage>
        <taxon>Archaea</taxon>
        <taxon>Methanobacteriati</taxon>
        <taxon>Methanobacteriota</taxon>
        <taxon>Stenosarchaea group</taxon>
        <taxon>Halobacteria</taxon>
        <taxon>Halobacteriales</taxon>
        <taxon>Haloferacaceae</taxon>
        <taxon>Haloferax</taxon>
    </lineage>
</organism>
<dbReference type="AlphaFoldDB" id="M0HMT8"/>
<accession>M0HMT8</accession>
<gene>
    <name evidence="3" type="ORF">C453_08818</name>
</gene>
<feature type="region of interest" description="Disordered" evidence="1">
    <location>
        <begin position="230"/>
        <end position="251"/>
    </location>
</feature>
<dbReference type="PANTHER" id="PTHR43242:SF1">
    <property type="entry name" value="NAD(P)-BINDING ROSSMANN-FOLD SUPERFAMILY PROTEIN"/>
    <property type="match status" value="1"/>
</dbReference>
<name>M0HMT8_HALEO</name>
<feature type="compositionally biased region" description="Low complexity" evidence="1">
    <location>
        <begin position="242"/>
        <end position="251"/>
    </location>
</feature>
<evidence type="ECO:0000313" key="3">
    <source>
        <dbReference type="EMBL" id="ELZ85905.1"/>
    </source>
</evidence>